<sequence>MAITANQNTNPHNNTAPVVLNNDNYTDPITLATEMQARQGLPKEMLDQVFTDCENLVKDSWLGFLDMFQMNVSVRTKAVNFIETETPDYVIDDDGAVARALEVFTIDWTKVQGHATGEDSFFFRVNDTIMVVDDVKREIGVITAVNKSANTFTAKTRNGSAWTIKTSNLSIDVLGSDHDRGSCGPEGLMELRKRKSRVLNLVVMKDAIKASAGKRFAFQYKDEVKWYDDNTVTLMKRLNKKIAKTLMLDIESKTGSAALAAGKHGTQGLFDNLEENGLLHTGYIDTVAALEAITTYWDGLGYSNKEFIAHVDTIQYRHLEVIAGEIAKAKGVELHVILDNKLNNYSQFGFTALNKDGYTIYFSKWSLTTGNSPFGKKRIKDQMPKGIIMPMGTVETVIEGRTMQVPYIFKVYLDDSLTNPNAPAGMMRTFLSGGYNGDGDCEYSKITKSTTVGIACVVPEAITLIK</sequence>
<proteinExistence type="predicted"/>
<keyword evidence="3" id="KW-1185">Reference proteome</keyword>
<evidence type="ECO:0000256" key="1">
    <source>
        <dbReference type="SAM" id="MobiDB-lite"/>
    </source>
</evidence>
<accession>A0A8E4ZM83</accession>
<evidence type="ECO:0000313" key="2">
    <source>
        <dbReference type="EMBL" id="QQV91489.1"/>
    </source>
</evidence>
<dbReference type="EMBL" id="MT732474">
    <property type="protein sequence ID" value="QQV91489.1"/>
    <property type="molecule type" value="Genomic_DNA"/>
</dbReference>
<gene>
    <name evidence="2" type="ORF">Gundel1_55</name>
</gene>
<protein>
    <submittedName>
        <fullName evidence="2">Structural protein</fullName>
    </submittedName>
</protein>
<dbReference type="Proteomes" id="UP000693868">
    <property type="component" value="Segment"/>
</dbReference>
<name>A0A8E4ZM83_9CAUD</name>
<feature type="region of interest" description="Disordered" evidence="1">
    <location>
        <begin position="1"/>
        <end position="20"/>
    </location>
</feature>
<evidence type="ECO:0000313" key="3">
    <source>
        <dbReference type="Proteomes" id="UP000693868"/>
    </source>
</evidence>
<reference evidence="2" key="1">
    <citation type="submission" date="2020-07" db="EMBL/GenBank/DDBJ databases">
        <title>Highly diverse flavobacterial phages as mortality factor during North Sea spring blooms.</title>
        <authorList>
            <person name="Bartlau N."/>
            <person name="Wichels A."/>
            <person name="Krohne G."/>
            <person name="Adriaenssens E.M."/>
            <person name="Heins A."/>
            <person name="Fuchs B.M."/>
            <person name="Amann R."/>
            <person name="Moraru C."/>
        </authorList>
    </citation>
    <scope>NUCLEOTIDE SEQUENCE</scope>
</reference>
<organism evidence="2 3">
    <name type="scientific">Tenacibaculum phage Gundel_1</name>
    <dbReference type="NCBI Taxonomy" id="2745672"/>
    <lineage>
        <taxon>Viruses</taxon>
        <taxon>Duplodnaviria</taxon>
        <taxon>Heunggongvirae</taxon>
        <taxon>Uroviricota</taxon>
        <taxon>Caudoviricetes</taxon>
        <taxon>Pachyviridae</taxon>
        <taxon>Gundelvirus</taxon>
        <taxon>Gundelvirus Gundel</taxon>
    </lineage>
</organism>